<evidence type="ECO:0000313" key="3">
    <source>
        <dbReference type="Proteomes" id="UP000612893"/>
    </source>
</evidence>
<proteinExistence type="predicted"/>
<dbReference type="Gene3D" id="3.90.1640.20">
    <property type="entry name" value="TON_0340"/>
    <property type="match status" value="1"/>
</dbReference>
<feature type="domain" description="D-glutamate cyclase-like C-terminal" evidence="1">
    <location>
        <begin position="49"/>
        <end position="298"/>
    </location>
</feature>
<accession>A0A934K136</accession>
<dbReference type="AlphaFoldDB" id="A0A934K136"/>
<sequence>MSTATVSGAAVFENVDRLSQVEMRPQGLPAGIIGQLYAVARGDGEPLALQAAAALREPSIERVACVTGIAGGLLPRGEVDGPIGAAALANALVNAGKTADVVVPQAMVHVAEAVRAAIGGDFRVVSELEATPDGYDAAVTIEKLGRNRKGVFHTIFGAPLQDQAPTGDEFTEAMNRAGKLTVGIGDGGNEIGFGAIFDRAREIVPHGMDCGCPCHDGLVTSTATTIVFPASVSNFGAYAIAAALGVLDEKPLLLVSPTRIAAAVEAAVTNGCLDGGTFEPGRVADDGIPIEGVMAYVSLLRTIACQHFRTSPRHA</sequence>
<dbReference type="InterPro" id="IPR025504">
    <property type="entry name" value="GLUCM_C"/>
</dbReference>
<dbReference type="RefSeq" id="WP_338198855.1">
    <property type="nucleotide sequence ID" value="NZ_JAEKNR010000031.1"/>
</dbReference>
<reference evidence="2" key="1">
    <citation type="submission" date="2020-10" db="EMBL/GenBank/DDBJ databases">
        <title>Ca. Dormibacterota MAGs.</title>
        <authorList>
            <person name="Montgomery K."/>
        </authorList>
    </citation>
    <scope>NUCLEOTIDE SEQUENCE [LARGE SCALE GENOMIC DNA]</scope>
    <source>
        <strain evidence="2">SC8812_S17_10</strain>
    </source>
</reference>
<comment type="caution">
    <text evidence="2">The sequence shown here is derived from an EMBL/GenBank/DDBJ whole genome shotgun (WGS) entry which is preliminary data.</text>
</comment>
<gene>
    <name evidence="2" type="ORF">JF922_02705</name>
</gene>
<organism evidence="2 3">
    <name type="scientific">Candidatus Nephthysia bennettiae</name>
    <dbReference type="NCBI Taxonomy" id="3127016"/>
    <lineage>
        <taxon>Bacteria</taxon>
        <taxon>Bacillati</taxon>
        <taxon>Candidatus Dormiibacterota</taxon>
        <taxon>Candidatus Dormibacteria</taxon>
        <taxon>Candidatus Dormibacterales</taxon>
        <taxon>Candidatus Dormibacteraceae</taxon>
        <taxon>Candidatus Nephthysia</taxon>
    </lineage>
</organism>
<dbReference type="Pfam" id="PF14336">
    <property type="entry name" value="GLUCM-like_C"/>
    <property type="match status" value="1"/>
</dbReference>
<protein>
    <submittedName>
        <fullName evidence="2">DUF4392 domain-containing protein</fullName>
    </submittedName>
</protein>
<dbReference type="Proteomes" id="UP000612893">
    <property type="component" value="Unassembled WGS sequence"/>
</dbReference>
<evidence type="ECO:0000259" key="1">
    <source>
        <dbReference type="Pfam" id="PF14336"/>
    </source>
</evidence>
<evidence type="ECO:0000313" key="2">
    <source>
        <dbReference type="EMBL" id="MBJ7596984.1"/>
    </source>
</evidence>
<dbReference type="PANTHER" id="PTHR32022:SF10">
    <property type="entry name" value="D-GLUTAMATE CYCLASE, MITOCHONDRIAL"/>
    <property type="match status" value="1"/>
</dbReference>
<dbReference type="PANTHER" id="PTHR32022">
    <property type="entry name" value="D-GLUTAMATE CYCLASE, MITOCHONDRIAL"/>
    <property type="match status" value="1"/>
</dbReference>
<name>A0A934K136_9BACT</name>
<dbReference type="EMBL" id="JAEKNR010000031">
    <property type="protein sequence ID" value="MBJ7596984.1"/>
    <property type="molecule type" value="Genomic_DNA"/>
</dbReference>
<keyword evidence="3" id="KW-1185">Reference proteome</keyword>